<protein>
    <recommendedName>
        <fullName evidence="3">MoaD/ThiS family protein</fullName>
    </recommendedName>
</protein>
<dbReference type="Proteomes" id="UP000074294">
    <property type="component" value="Unassembled WGS sequence"/>
</dbReference>
<proteinExistence type="predicted"/>
<accession>A0A147K0V8</accession>
<dbReference type="InterPro" id="IPR016155">
    <property type="entry name" value="Mopterin_synth/thiamin_S_b"/>
</dbReference>
<evidence type="ECO:0000313" key="2">
    <source>
        <dbReference type="Proteomes" id="UP000074294"/>
    </source>
</evidence>
<sequence>MVQMTVRVKVELMPGLRPVRKENPFELELSPETSLRAMLLQVGFKEEEIEHLRVFVNERLAPLNKTLKDGDSIWIGVVMGGGDHP</sequence>
<dbReference type="InterPro" id="IPR012675">
    <property type="entry name" value="Beta-grasp_dom_sf"/>
</dbReference>
<dbReference type="Gene3D" id="3.10.20.30">
    <property type="match status" value="1"/>
</dbReference>
<name>A0A147K0V8_HADYE</name>
<evidence type="ECO:0008006" key="3">
    <source>
        <dbReference type="Google" id="ProtNLM"/>
    </source>
</evidence>
<evidence type="ECO:0000313" key="1">
    <source>
        <dbReference type="EMBL" id="KUO42485.1"/>
    </source>
</evidence>
<dbReference type="SUPFAM" id="SSF54285">
    <property type="entry name" value="MoaD/ThiS"/>
    <property type="match status" value="1"/>
</dbReference>
<gene>
    <name evidence="1" type="ORF">APZ16_04115</name>
</gene>
<dbReference type="EMBL" id="LQMQ01000005">
    <property type="protein sequence ID" value="KUO42485.1"/>
    <property type="molecule type" value="Genomic_DNA"/>
</dbReference>
<dbReference type="AlphaFoldDB" id="A0A147K0V8"/>
<dbReference type="STRING" id="1776334.APZ16_04115"/>
<dbReference type="InterPro" id="IPR003749">
    <property type="entry name" value="ThiS/MoaD-like"/>
</dbReference>
<organism evidence="1 2">
    <name type="scientific">Hadarchaeum yellowstonense</name>
    <dbReference type="NCBI Taxonomy" id="1776334"/>
    <lineage>
        <taxon>Archaea</taxon>
        <taxon>Methanobacteriati</taxon>
        <taxon>Candidatus Hadarchaeota</taxon>
        <taxon>Candidatus Hadarchaeia</taxon>
        <taxon>Candidatus Hadarchaeales</taxon>
        <taxon>Candidatus Hadarchaeaceae</taxon>
        <taxon>Candidatus Hadarchaeum</taxon>
    </lineage>
</organism>
<reference evidence="1 2" key="1">
    <citation type="journal article" date="2016" name="Nat. Microbiol.">
        <title>Genomic inference of the metabolism of cosmopolitan subsurface Archaea, Hadesarchaea.</title>
        <authorList>
            <person name="Baker B.J."/>
            <person name="Saw J.H."/>
            <person name="Lind A.E."/>
            <person name="Lazar C.S."/>
            <person name="Hinrichs K.-U."/>
            <person name="Teske A.P."/>
            <person name="Ettema T.J."/>
        </authorList>
    </citation>
    <scope>NUCLEOTIDE SEQUENCE [LARGE SCALE GENOMIC DNA]</scope>
</reference>
<dbReference type="Pfam" id="PF02597">
    <property type="entry name" value="ThiS"/>
    <property type="match status" value="1"/>
</dbReference>
<comment type="caution">
    <text evidence="1">The sequence shown here is derived from an EMBL/GenBank/DDBJ whole genome shotgun (WGS) entry which is preliminary data.</text>
</comment>